<accession>A0AA36MXE6</accession>
<evidence type="ECO:0000256" key="1">
    <source>
        <dbReference type="SAM" id="MobiDB-lite"/>
    </source>
</evidence>
<keyword evidence="2" id="KW-0732">Signal</keyword>
<evidence type="ECO:0000256" key="2">
    <source>
        <dbReference type="SAM" id="SignalP"/>
    </source>
</evidence>
<dbReference type="EMBL" id="CAUJNA010001985">
    <property type="protein sequence ID" value="CAJ1390004.1"/>
    <property type="molecule type" value="Genomic_DNA"/>
</dbReference>
<feature type="chain" id="PRO_5041312810" evidence="2">
    <location>
        <begin position="17"/>
        <end position="406"/>
    </location>
</feature>
<keyword evidence="4" id="KW-1185">Reference proteome</keyword>
<proteinExistence type="predicted"/>
<dbReference type="Proteomes" id="UP001178507">
    <property type="component" value="Unassembled WGS sequence"/>
</dbReference>
<feature type="signal peptide" evidence="2">
    <location>
        <begin position="1"/>
        <end position="16"/>
    </location>
</feature>
<evidence type="ECO:0000313" key="3">
    <source>
        <dbReference type="EMBL" id="CAJ1390004.1"/>
    </source>
</evidence>
<gene>
    <name evidence="3" type="ORF">EVOR1521_LOCUS15517</name>
</gene>
<feature type="compositionally biased region" description="Acidic residues" evidence="1">
    <location>
        <begin position="386"/>
        <end position="397"/>
    </location>
</feature>
<organism evidence="3 4">
    <name type="scientific">Effrenium voratum</name>
    <dbReference type="NCBI Taxonomy" id="2562239"/>
    <lineage>
        <taxon>Eukaryota</taxon>
        <taxon>Sar</taxon>
        <taxon>Alveolata</taxon>
        <taxon>Dinophyceae</taxon>
        <taxon>Suessiales</taxon>
        <taxon>Symbiodiniaceae</taxon>
        <taxon>Effrenium</taxon>
    </lineage>
</organism>
<sequence length="406" mass="43504">MQRLLALAALTALVGADDLDSRSALETDVCEGEECALSLRQLRGKEVDAEIALHQVPNVTETTEVAEVPEVAEVTEAPAAPNVTVANAKANVTRPATASTTTGFQFDFDFSNPPETAEPDEDSEIEELSKMNETKMQEDREREEGGLCCFSGENSKDTCGTCYPMSIASYKTKCSRKSQCLGDCGGTWCASKCVLGAADPFRKCGTAYPEATSSDPVCSKDAEGCKSCKGEWCRAGWNSHFTLTEGKHGAEVPEYVAPEETRGVCCYRGTDKADTCGTCADVAKDATCSTKSKCGGCGGTWCHGPRCVKAFKDKKDPCNTAFPYTGVAAADDFCALNDKHCSSCHGAWCMIGNITFYDGIKYDPDSPYESPTDQRLTPVNQTEIKEAEEEVSSDEGLTDLFPDGLA</sequence>
<reference evidence="3" key="1">
    <citation type="submission" date="2023-08" db="EMBL/GenBank/DDBJ databases">
        <authorList>
            <person name="Chen Y."/>
            <person name="Shah S."/>
            <person name="Dougan E. K."/>
            <person name="Thang M."/>
            <person name="Chan C."/>
        </authorList>
    </citation>
    <scope>NUCLEOTIDE SEQUENCE</scope>
</reference>
<comment type="caution">
    <text evidence="3">The sequence shown here is derived from an EMBL/GenBank/DDBJ whole genome shotgun (WGS) entry which is preliminary data.</text>
</comment>
<protein>
    <submittedName>
        <fullName evidence="3">Uncharacterized protein</fullName>
    </submittedName>
</protein>
<evidence type="ECO:0000313" key="4">
    <source>
        <dbReference type="Proteomes" id="UP001178507"/>
    </source>
</evidence>
<feature type="region of interest" description="Disordered" evidence="1">
    <location>
        <begin position="103"/>
        <end position="125"/>
    </location>
</feature>
<name>A0AA36MXE6_9DINO</name>
<dbReference type="AlphaFoldDB" id="A0AA36MXE6"/>
<feature type="region of interest" description="Disordered" evidence="1">
    <location>
        <begin position="385"/>
        <end position="406"/>
    </location>
</feature>